<dbReference type="InterPro" id="IPR003959">
    <property type="entry name" value="ATPase_AAA_core"/>
</dbReference>
<dbReference type="Pfam" id="PF00533">
    <property type="entry name" value="BRCT"/>
    <property type="match status" value="1"/>
</dbReference>
<feature type="compositionally biased region" description="Low complexity" evidence="12">
    <location>
        <begin position="235"/>
        <end position="246"/>
    </location>
</feature>
<dbReference type="GO" id="GO:0006271">
    <property type="term" value="P:DNA strand elongation involved in DNA replication"/>
    <property type="evidence" value="ECO:0007669"/>
    <property type="project" value="UniProtKB-ARBA"/>
</dbReference>
<evidence type="ECO:0000313" key="14">
    <source>
        <dbReference type="EMBL" id="KAK0534552.1"/>
    </source>
</evidence>
<dbReference type="Proteomes" id="UP001176521">
    <property type="component" value="Unassembled WGS sequence"/>
</dbReference>
<dbReference type="InterPro" id="IPR036420">
    <property type="entry name" value="BRCT_dom_sf"/>
</dbReference>
<evidence type="ECO:0000256" key="8">
    <source>
        <dbReference type="ARBA" id="ARBA00023125"/>
    </source>
</evidence>
<comment type="caution">
    <text evidence="14">The sequence shown here is derived from an EMBL/GenBank/DDBJ whole genome shotgun (WGS) entry which is preliminary data.</text>
</comment>
<dbReference type="Gene3D" id="3.40.50.300">
    <property type="entry name" value="P-loop containing nucleotide triphosphate hydrolases"/>
    <property type="match status" value="1"/>
</dbReference>
<dbReference type="PANTHER" id="PTHR23389:SF6">
    <property type="entry name" value="REPLICATION FACTOR C SUBUNIT 1"/>
    <property type="match status" value="1"/>
</dbReference>
<dbReference type="CDD" id="cd00009">
    <property type="entry name" value="AAA"/>
    <property type="match status" value="1"/>
</dbReference>
<dbReference type="FunFam" id="3.40.50.10190:FF:000001">
    <property type="entry name" value="Replication factor C subunit 1"/>
    <property type="match status" value="1"/>
</dbReference>
<dbReference type="CDD" id="cd18140">
    <property type="entry name" value="HLD_clamp_RFC"/>
    <property type="match status" value="1"/>
</dbReference>
<dbReference type="GO" id="GO:0005524">
    <property type="term" value="F:ATP binding"/>
    <property type="evidence" value="ECO:0007669"/>
    <property type="project" value="UniProtKB-UniRule"/>
</dbReference>
<proteinExistence type="inferred from homology"/>
<dbReference type="Gene3D" id="1.20.272.10">
    <property type="match status" value="1"/>
</dbReference>
<dbReference type="GO" id="GO:0003677">
    <property type="term" value="F:DNA binding"/>
    <property type="evidence" value="ECO:0007669"/>
    <property type="project" value="UniProtKB-KW"/>
</dbReference>
<evidence type="ECO:0000256" key="4">
    <source>
        <dbReference type="ARBA" id="ARBA00022553"/>
    </source>
</evidence>
<evidence type="ECO:0000256" key="5">
    <source>
        <dbReference type="ARBA" id="ARBA00022705"/>
    </source>
</evidence>
<keyword evidence="4" id="KW-0597">Phosphoprotein</keyword>
<reference evidence="14" key="1">
    <citation type="journal article" date="2023" name="PhytoFront">
        <title>Draft Genome Resources of Seven Strains of Tilletia horrida, Causal Agent of Kernel Smut of Rice.</title>
        <authorList>
            <person name="Khanal S."/>
            <person name="Antony Babu S."/>
            <person name="Zhou X.G."/>
        </authorList>
    </citation>
    <scope>NUCLEOTIDE SEQUENCE</scope>
    <source>
        <strain evidence="14">TX3</strain>
    </source>
</reference>
<dbReference type="GO" id="GO:0005634">
    <property type="term" value="C:nucleus"/>
    <property type="evidence" value="ECO:0007669"/>
    <property type="project" value="UniProtKB-SubCell"/>
</dbReference>
<dbReference type="SUPFAM" id="SSF52113">
    <property type="entry name" value="BRCT domain"/>
    <property type="match status" value="1"/>
</dbReference>
<evidence type="ECO:0000259" key="13">
    <source>
        <dbReference type="PROSITE" id="PS50172"/>
    </source>
</evidence>
<gene>
    <name evidence="14" type="primary">rfc1</name>
    <name evidence="14" type="ORF">OC842_002603</name>
</gene>
<keyword evidence="11" id="KW-0175">Coiled coil</keyword>
<dbReference type="InterPro" id="IPR013725">
    <property type="entry name" value="DNA_replication_fac_RFC1_C"/>
</dbReference>
<dbReference type="InterPro" id="IPR027417">
    <property type="entry name" value="P-loop_NTPase"/>
</dbReference>
<dbReference type="FunFam" id="1.20.272.10:FF:000005">
    <property type="entry name" value="Replication factor C subunit 1"/>
    <property type="match status" value="1"/>
</dbReference>
<dbReference type="SMART" id="SM00292">
    <property type="entry name" value="BRCT"/>
    <property type="match status" value="1"/>
</dbReference>
<dbReference type="PANTHER" id="PTHR23389">
    <property type="entry name" value="CHROMOSOME TRANSMISSION FIDELITY FACTOR 18"/>
    <property type="match status" value="1"/>
</dbReference>
<keyword evidence="8" id="KW-0238">DNA-binding</keyword>
<feature type="compositionally biased region" description="Acidic residues" evidence="12">
    <location>
        <begin position="103"/>
        <end position="119"/>
    </location>
</feature>
<comment type="subcellular location">
    <subcellularLocation>
        <location evidence="1 10">Nucleus</location>
    </subcellularLocation>
</comment>
<feature type="compositionally biased region" description="Low complexity" evidence="12">
    <location>
        <begin position="84"/>
        <end position="94"/>
    </location>
</feature>
<name>A0AAN6GEC5_9BASI</name>
<feature type="compositionally biased region" description="Basic residues" evidence="12">
    <location>
        <begin position="184"/>
        <end position="193"/>
    </location>
</feature>
<dbReference type="PROSITE" id="PS50172">
    <property type="entry name" value="BRCT"/>
    <property type="match status" value="1"/>
</dbReference>
<feature type="coiled-coil region" evidence="11">
    <location>
        <begin position="363"/>
        <end position="390"/>
    </location>
</feature>
<evidence type="ECO:0000256" key="7">
    <source>
        <dbReference type="ARBA" id="ARBA00022840"/>
    </source>
</evidence>
<keyword evidence="9 10" id="KW-0539">Nucleus</keyword>
<feature type="compositionally biased region" description="Low complexity" evidence="12">
    <location>
        <begin position="49"/>
        <end position="77"/>
    </location>
</feature>
<evidence type="ECO:0000256" key="9">
    <source>
        <dbReference type="ARBA" id="ARBA00023242"/>
    </source>
</evidence>
<comment type="similarity">
    <text evidence="2 10">Belongs to the activator 1 large subunit family.</text>
</comment>
<dbReference type="InterPro" id="IPR001357">
    <property type="entry name" value="BRCT_dom"/>
</dbReference>
<dbReference type="GO" id="GO:0003689">
    <property type="term" value="F:DNA clamp loader activity"/>
    <property type="evidence" value="ECO:0007669"/>
    <property type="project" value="UniProtKB-UniRule"/>
</dbReference>
<feature type="compositionally biased region" description="Basic residues" evidence="12">
    <location>
        <begin position="154"/>
        <end position="163"/>
    </location>
</feature>
<dbReference type="Pfam" id="PF00004">
    <property type="entry name" value="AAA"/>
    <property type="match status" value="1"/>
</dbReference>
<evidence type="ECO:0000256" key="12">
    <source>
        <dbReference type="SAM" id="MobiDB-lite"/>
    </source>
</evidence>
<feature type="domain" description="BRCT" evidence="13">
    <location>
        <begin position="277"/>
        <end position="357"/>
    </location>
</feature>
<organism evidence="14 15">
    <name type="scientific">Tilletia horrida</name>
    <dbReference type="NCBI Taxonomy" id="155126"/>
    <lineage>
        <taxon>Eukaryota</taxon>
        <taxon>Fungi</taxon>
        <taxon>Dikarya</taxon>
        <taxon>Basidiomycota</taxon>
        <taxon>Ustilaginomycotina</taxon>
        <taxon>Exobasidiomycetes</taxon>
        <taxon>Tilletiales</taxon>
        <taxon>Tilletiaceae</taxon>
        <taxon>Tilletia</taxon>
    </lineage>
</organism>
<dbReference type="AlphaFoldDB" id="A0AAN6GEC5"/>
<keyword evidence="5 10" id="KW-0235">DNA replication</keyword>
<dbReference type="SUPFAM" id="SSF52540">
    <property type="entry name" value="P-loop containing nucleoside triphosphate hydrolases"/>
    <property type="match status" value="1"/>
</dbReference>
<evidence type="ECO:0000256" key="2">
    <source>
        <dbReference type="ARBA" id="ARBA00006116"/>
    </source>
</evidence>
<protein>
    <recommendedName>
        <fullName evidence="3 10">Replication factor C subunit 1</fullName>
    </recommendedName>
</protein>
<feature type="region of interest" description="Disordered" evidence="12">
    <location>
        <begin position="1"/>
        <end position="278"/>
    </location>
</feature>
<dbReference type="FunFam" id="3.40.50.300:FF:000395">
    <property type="entry name" value="Replication factor C subunit 1"/>
    <property type="match status" value="1"/>
</dbReference>
<keyword evidence="6 10" id="KW-0547">Nucleotide-binding</keyword>
<dbReference type="GO" id="GO:0016887">
    <property type="term" value="F:ATP hydrolysis activity"/>
    <property type="evidence" value="ECO:0007669"/>
    <property type="project" value="InterPro"/>
</dbReference>
<dbReference type="Gene3D" id="3.40.50.10190">
    <property type="entry name" value="BRCT domain"/>
    <property type="match status" value="1"/>
</dbReference>
<feature type="region of interest" description="Disordered" evidence="12">
    <location>
        <begin position="915"/>
        <end position="942"/>
    </location>
</feature>
<feature type="compositionally biased region" description="Low complexity" evidence="12">
    <location>
        <begin position="23"/>
        <end position="35"/>
    </location>
</feature>
<sequence>MPPARKTAGSTPTKASAADKAPGSSGTSSTGSGSSKTPVQKNRLDNYFSKAGSASASTSSSGAAQKAAPAAHSSKPKATPPRRPSAASAAVTKKASSKKEEKNDDDFEVIEIDDDDDDAPISKPASSSRATSSSSKKRVLDDDEDDFEMDVKPKAKVQKKSPAKAKAPVVNEEDDDFEMEVKPKAKAQKKSPVKAKAPVDDEEDDDLEMDVKPKAKAQKQSPVKAKAPVKKETSSKAAVSASMSAPAEEDVKPKPKWPFTGARAGPSNPGGKPIPEGKPNCLNGLTFVFTGELETLDREQALELVRRYGARVTSSPSSKTSYVVLGTDPGPSKLKMIKDKKLATLDEDGLFELIASRGAAPLTVDQKKKLREEEDKVKQAAKKLDQETAKIDPAALWTVKYAPRSVKDIVANKTNVEKLQKWLNSWSANLKCGFKKPGKDAMGTFRAVLISGPPGIGKTTTAHLVAKLEGFDPIELNASDARSKKLVEMSLKDTLDNANLDSFLKGKPMNESMTGGIRITPKTCLIMDEVDGMSGGDRGGVGAINALIKKTKVPIICICNDRRNKKMQPFERTCFSMPFRKPETKMILSRMMTIAFKEGIKIPGEVMNQLIESAEGDLRLVINMLSTWKLSSNTMNFDEAKAFGAANAKPGIHTPFTLYSELAGPYMFSQTSRKTLNDKADFYFQDFSLMPLMVQENYAKQKPVLANKESTPRLKDYEAMRLMAKASLSISDGDVLDGMIRGGDQHWSLMPHHAIASCVRPCSYVYGQHSNHFPSFPSWLGQNSKNTRLRRNLIDLQARMRLATLGGCSTKQELRQDYQPVLWHRLTKPMVDDQTEGIDEVVTMMDDYYLGIEDRDAILELGVGGNDFEAVAKKIPAATKAAFTRKYNAASHPMAFVKAFDISKAKPLKGAEMPDVEEAFEEELSDADDAAEADAGDSDIEIDISKSKGIKKAKAKPIKGKGKAKK</sequence>
<dbReference type="Gene3D" id="1.10.8.60">
    <property type="match status" value="1"/>
</dbReference>
<dbReference type="SMART" id="SM00382">
    <property type="entry name" value="AAA"/>
    <property type="match status" value="1"/>
</dbReference>
<accession>A0AAN6GEC5</accession>
<keyword evidence="15" id="KW-1185">Reference proteome</keyword>
<dbReference type="InterPro" id="IPR012178">
    <property type="entry name" value="RFC1"/>
</dbReference>
<dbReference type="Pfam" id="PF25361">
    <property type="entry name" value="AAA_lid_RFC1"/>
    <property type="match status" value="1"/>
</dbReference>
<evidence type="ECO:0000256" key="3">
    <source>
        <dbReference type="ARBA" id="ARBA00020401"/>
    </source>
</evidence>
<dbReference type="Pfam" id="PF08519">
    <property type="entry name" value="RFC1"/>
    <property type="match status" value="1"/>
</dbReference>
<dbReference type="InterPro" id="IPR047854">
    <property type="entry name" value="RFC_lid"/>
</dbReference>
<dbReference type="EMBL" id="JAPDMQ010000114">
    <property type="protein sequence ID" value="KAK0534552.1"/>
    <property type="molecule type" value="Genomic_DNA"/>
</dbReference>
<evidence type="ECO:0000313" key="15">
    <source>
        <dbReference type="Proteomes" id="UP001176521"/>
    </source>
</evidence>
<dbReference type="GO" id="GO:0006281">
    <property type="term" value="P:DNA repair"/>
    <property type="evidence" value="ECO:0007669"/>
    <property type="project" value="InterPro"/>
</dbReference>
<dbReference type="InterPro" id="IPR003593">
    <property type="entry name" value="AAA+_ATPase"/>
</dbReference>
<dbReference type="CDD" id="cd17752">
    <property type="entry name" value="BRCT_RFC1"/>
    <property type="match status" value="1"/>
</dbReference>
<evidence type="ECO:0000256" key="11">
    <source>
        <dbReference type="SAM" id="Coils"/>
    </source>
</evidence>
<evidence type="ECO:0000256" key="1">
    <source>
        <dbReference type="ARBA" id="ARBA00004123"/>
    </source>
</evidence>
<dbReference type="GO" id="GO:0005663">
    <property type="term" value="C:DNA replication factor C complex"/>
    <property type="evidence" value="ECO:0007669"/>
    <property type="project" value="InterPro"/>
</dbReference>
<dbReference type="FunFam" id="1.10.8.60:FF:000021">
    <property type="entry name" value="Replication factor C subunit 1"/>
    <property type="match status" value="1"/>
</dbReference>
<evidence type="ECO:0000256" key="6">
    <source>
        <dbReference type="ARBA" id="ARBA00022741"/>
    </source>
</evidence>
<keyword evidence="7 10" id="KW-0067">ATP-binding</keyword>
<dbReference type="SUPFAM" id="SSF48019">
    <property type="entry name" value="post-AAA+ oligomerization domain-like"/>
    <property type="match status" value="1"/>
</dbReference>
<dbReference type="PIRSF" id="PIRSF036578">
    <property type="entry name" value="RFC1"/>
    <property type="match status" value="1"/>
</dbReference>
<evidence type="ECO:0000256" key="10">
    <source>
        <dbReference type="PIRNR" id="PIRNR036578"/>
    </source>
</evidence>
<feature type="compositionally biased region" description="Low complexity" evidence="12">
    <location>
        <begin position="122"/>
        <end position="134"/>
    </location>
</feature>
<dbReference type="InterPro" id="IPR008921">
    <property type="entry name" value="DNA_pol3_clamp-load_cplx_C"/>
</dbReference>